<feature type="transmembrane region" description="Helical" evidence="2">
    <location>
        <begin position="6"/>
        <end position="22"/>
    </location>
</feature>
<keyword evidence="2" id="KW-0472">Membrane</keyword>
<protein>
    <submittedName>
        <fullName evidence="3">Uncharacterized protein</fullName>
    </submittedName>
</protein>
<gene>
    <name evidence="3" type="ORF">SAMN05216261_0937</name>
</gene>
<keyword evidence="2" id="KW-1133">Transmembrane helix</keyword>
<dbReference type="EMBL" id="FQYK01000002">
    <property type="protein sequence ID" value="SHI52946.1"/>
    <property type="molecule type" value="Genomic_DNA"/>
</dbReference>
<keyword evidence="4" id="KW-1185">Reference proteome</keyword>
<dbReference type="Proteomes" id="UP000184396">
    <property type="component" value="Unassembled WGS sequence"/>
</dbReference>
<organism evidence="3 4">
    <name type="scientific">Algibacter luteus</name>
    <dbReference type="NCBI Taxonomy" id="1178825"/>
    <lineage>
        <taxon>Bacteria</taxon>
        <taxon>Pseudomonadati</taxon>
        <taxon>Bacteroidota</taxon>
        <taxon>Flavobacteriia</taxon>
        <taxon>Flavobacteriales</taxon>
        <taxon>Flavobacteriaceae</taxon>
        <taxon>Algibacter</taxon>
    </lineage>
</organism>
<accession>A0A1M6BVX9</accession>
<reference evidence="3 4" key="1">
    <citation type="submission" date="2016-11" db="EMBL/GenBank/DDBJ databases">
        <authorList>
            <person name="Jaros S."/>
            <person name="Januszkiewicz K."/>
            <person name="Wedrychowicz H."/>
        </authorList>
    </citation>
    <scope>NUCLEOTIDE SEQUENCE [LARGE SCALE GENOMIC DNA]</scope>
    <source>
        <strain evidence="3 4">CGMCC 1.12213</strain>
    </source>
</reference>
<evidence type="ECO:0000256" key="2">
    <source>
        <dbReference type="SAM" id="Phobius"/>
    </source>
</evidence>
<proteinExistence type="predicted"/>
<dbReference type="RefSeq" id="WP_019387556.1">
    <property type="nucleotide sequence ID" value="NZ_ALIH01000006.1"/>
</dbReference>
<evidence type="ECO:0000313" key="4">
    <source>
        <dbReference type="Proteomes" id="UP000184396"/>
    </source>
</evidence>
<feature type="compositionally biased region" description="Gly residues" evidence="1">
    <location>
        <begin position="162"/>
        <end position="172"/>
    </location>
</feature>
<evidence type="ECO:0000313" key="3">
    <source>
        <dbReference type="EMBL" id="SHI52946.1"/>
    </source>
</evidence>
<dbReference type="OrthoDB" id="1440507at2"/>
<dbReference type="AlphaFoldDB" id="A0A1M6BVX9"/>
<feature type="region of interest" description="Disordered" evidence="1">
    <location>
        <begin position="132"/>
        <end position="172"/>
    </location>
</feature>
<dbReference type="STRING" id="1178825.SAMN05216261_0937"/>
<sequence length="172" mass="19049">MKKLGPIILGIIIGAVLTYYFCPRQCDDKPTMYAENKIPKDTISVAEAKLLSKNWEERNPTEVDSTLEVEGSKKKIRSVWWSLDDVNAYLAYAKAKSDTLGYTMTGVRVYLGNYGKVKDPIKKNRNTMFIVPTGPKNTSKASSLNLLLPPSDDDIPAPPFNDGGGGDENYPQ</sequence>
<evidence type="ECO:0000256" key="1">
    <source>
        <dbReference type="SAM" id="MobiDB-lite"/>
    </source>
</evidence>
<name>A0A1M6BVX9_9FLAO</name>
<keyword evidence="2" id="KW-0812">Transmembrane</keyword>